<comment type="catalytic activity">
    <reaction evidence="9">
        <text>GDP-mannose + (glucomannan)n = GDP + (glucomannan)n+1.</text>
        <dbReference type="EC" id="2.4.1.32"/>
    </reaction>
</comment>
<dbReference type="InterPro" id="IPR001173">
    <property type="entry name" value="Glyco_trans_2-like"/>
</dbReference>
<sequence>MWWYIAFSIIFTVYAVDLLFLFVASLFAAVTEYFVPPLSTAATLQHKKQQKRLTAKEQQQQAAAKAQVAASKDAKQDLSIVVDTRAGQNAVPDPPVKSMPGSSDYSYLTDLYNGEFPKVLIQLPMYNEDAHCDLIIQRCCKIKWPSHRILIQVCDDSTRESVRQKVDAAVISCLEQGHNVQLVRRDNRSGYKAGAMVDGMARVEDQGFEFVAIFDADFEPPHDFLYQTVIHMVRDDNLAFVQTCWTFTNSDSLLTWAQKVGLDFHFAVEQRARSFLGHFFNFNGTAGVWRVKAINDAGGWESDTVVEDMDLSLRVYLKGWRSIYLHDVKCPNELPSTLSAYKTQQFRWLSGPMQIVRKSFANIWFSKDIGFLSKLNCYWFFCRYFVFAIVTIVALLASPIVLWLDPWIWGFPTIYFLVSANVAVVVYLYFTIFSYIFLLFSVVLGYFKMWAMTSGILGLKKSKSWKVTLKFAANDNNSWLRSYHKPYTLELALFAYYGLMLGFSIWYENWGLTAYNGVMSFAFLVVSFGDYFL</sequence>
<comment type="function">
    <text evidence="10">Probable mannan synthase which consists of a 4-beta-mannosyltransferase activity on mannan using GDP-mannose. The beta-1,4-mannan product is the backbone for galactomannan synthesis by galactomannan galactosyltransferase. Galactomannan is a noncellulosic polysaccharides of plant cell wall.</text>
</comment>
<comment type="similarity">
    <text evidence="11">Belongs to the glycosyltransferase 2 family. Plant cellulose synthase-like A subfamily.</text>
</comment>
<keyword evidence="5 14" id="KW-1133">Transmembrane helix</keyword>
<evidence type="ECO:0000256" key="4">
    <source>
        <dbReference type="ARBA" id="ARBA00022692"/>
    </source>
</evidence>
<keyword evidence="2" id="KW-0328">Glycosyltransferase</keyword>
<evidence type="ECO:0000256" key="13">
    <source>
        <dbReference type="ARBA" id="ARBA00076024"/>
    </source>
</evidence>
<evidence type="ECO:0000256" key="7">
    <source>
        <dbReference type="ARBA" id="ARBA00023136"/>
    </source>
</evidence>
<evidence type="ECO:0000256" key="12">
    <source>
        <dbReference type="ARBA" id="ARBA00066505"/>
    </source>
</evidence>
<evidence type="ECO:0000256" key="6">
    <source>
        <dbReference type="ARBA" id="ARBA00023034"/>
    </source>
</evidence>
<evidence type="ECO:0000256" key="14">
    <source>
        <dbReference type="SAM" id="Phobius"/>
    </source>
</evidence>
<dbReference type="InterPro" id="IPR029044">
    <property type="entry name" value="Nucleotide-diphossugar_trans"/>
</dbReference>
<feature type="domain" description="Glycosyltransferase 2-like" evidence="15">
    <location>
        <begin position="211"/>
        <end position="411"/>
    </location>
</feature>
<dbReference type="AlphaFoldDB" id="A0A383VW17"/>
<proteinExistence type="inferred from homology"/>
<protein>
    <recommendedName>
        <fullName evidence="12">glucomannan 4-beta-mannosyltransferase</fullName>
        <ecNumber evidence="12">2.4.1.32</ecNumber>
    </recommendedName>
    <alternativeName>
        <fullName evidence="13">Glucomannan synthase</fullName>
    </alternativeName>
</protein>
<dbReference type="Pfam" id="PF13632">
    <property type="entry name" value="Glyco_trans_2_3"/>
    <property type="match status" value="1"/>
</dbReference>
<evidence type="ECO:0000256" key="2">
    <source>
        <dbReference type="ARBA" id="ARBA00022676"/>
    </source>
</evidence>
<keyword evidence="3" id="KW-0808">Transferase</keyword>
<dbReference type="PANTHER" id="PTHR32044">
    <property type="entry name" value="GLUCOMANNAN 4-BETA-MANNOSYLTRANSFERASE 9"/>
    <property type="match status" value="1"/>
</dbReference>
<dbReference type="Gene3D" id="3.90.550.10">
    <property type="entry name" value="Spore Coat Polysaccharide Biosynthesis Protein SpsA, Chain A"/>
    <property type="match status" value="1"/>
</dbReference>
<dbReference type="FunFam" id="3.90.550.10:FF:000057">
    <property type="entry name" value="Glycosyltransferase-like protein, family 2"/>
    <property type="match status" value="1"/>
</dbReference>
<keyword evidence="8" id="KW-0961">Cell wall biogenesis/degradation</keyword>
<evidence type="ECO:0000256" key="8">
    <source>
        <dbReference type="ARBA" id="ARBA00023316"/>
    </source>
</evidence>
<dbReference type="EC" id="2.4.1.32" evidence="12"/>
<evidence type="ECO:0000256" key="9">
    <source>
        <dbReference type="ARBA" id="ARBA00051800"/>
    </source>
</evidence>
<reference evidence="16 17" key="1">
    <citation type="submission" date="2016-10" db="EMBL/GenBank/DDBJ databases">
        <authorList>
            <person name="Cai Z."/>
        </authorList>
    </citation>
    <scope>NUCLEOTIDE SEQUENCE [LARGE SCALE GENOMIC DNA]</scope>
</reference>
<dbReference type="OrthoDB" id="72851at2759"/>
<dbReference type="GO" id="GO:0071555">
    <property type="term" value="P:cell wall organization"/>
    <property type="evidence" value="ECO:0007669"/>
    <property type="project" value="UniProtKB-KW"/>
</dbReference>
<dbReference type="GO" id="GO:0000139">
    <property type="term" value="C:Golgi membrane"/>
    <property type="evidence" value="ECO:0007669"/>
    <property type="project" value="UniProtKB-SubCell"/>
</dbReference>
<keyword evidence="4 14" id="KW-0812">Transmembrane</keyword>
<feature type="transmembrane region" description="Helical" evidence="14">
    <location>
        <begin position="513"/>
        <end position="532"/>
    </location>
</feature>
<accession>A0A383VW17</accession>
<name>A0A383VW17_TETOB</name>
<organism evidence="16 17">
    <name type="scientific">Tetradesmus obliquus</name>
    <name type="common">Green alga</name>
    <name type="synonym">Acutodesmus obliquus</name>
    <dbReference type="NCBI Taxonomy" id="3088"/>
    <lineage>
        <taxon>Eukaryota</taxon>
        <taxon>Viridiplantae</taxon>
        <taxon>Chlorophyta</taxon>
        <taxon>core chlorophytes</taxon>
        <taxon>Chlorophyceae</taxon>
        <taxon>CS clade</taxon>
        <taxon>Sphaeropleales</taxon>
        <taxon>Scenedesmaceae</taxon>
        <taxon>Tetradesmus</taxon>
    </lineage>
</organism>
<evidence type="ECO:0000256" key="10">
    <source>
        <dbReference type="ARBA" id="ARBA00056537"/>
    </source>
</evidence>
<feature type="transmembrane region" description="Helical" evidence="14">
    <location>
        <begin position="384"/>
        <end position="404"/>
    </location>
</feature>
<dbReference type="GO" id="GO:0047259">
    <property type="term" value="F:glucomannan 4-beta-mannosyltransferase activity"/>
    <property type="evidence" value="ECO:0007669"/>
    <property type="project" value="UniProtKB-EC"/>
</dbReference>
<evidence type="ECO:0000256" key="5">
    <source>
        <dbReference type="ARBA" id="ARBA00022989"/>
    </source>
</evidence>
<dbReference type="EMBL" id="FNXT01000926">
    <property type="protein sequence ID" value="SZX69401.1"/>
    <property type="molecule type" value="Genomic_DNA"/>
</dbReference>
<dbReference type="PANTHER" id="PTHR32044:SF80">
    <property type="entry name" value="XYLOGLUCAN GLYCOSYLTRANSFERASE 2-RELATED"/>
    <property type="match status" value="1"/>
</dbReference>
<keyword evidence="6" id="KW-0333">Golgi apparatus</keyword>
<dbReference type="STRING" id="3088.A0A383VW17"/>
<gene>
    <name evidence="16" type="ORF">BQ4739_LOCUS9684</name>
</gene>
<dbReference type="Proteomes" id="UP000256970">
    <property type="component" value="Unassembled WGS sequence"/>
</dbReference>
<feature type="transmembrane region" description="Helical" evidence="14">
    <location>
        <begin position="487"/>
        <end position="507"/>
    </location>
</feature>
<dbReference type="SUPFAM" id="SSF53448">
    <property type="entry name" value="Nucleotide-diphospho-sugar transferases"/>
    <property type="match status" value="1"/>
</dbReference>
<evidence type="ECO:0000256" key="11">
    <source>
        <dbReference type="ARBA" id="ARBA00060879"/>
    </source>
</evidence>
<evidence type="ECO:0000256" key="1">
    <source>
        <dbReference type="ARBA" id="ARBA00004653"/>
    </source>
</evidence>
<evidence type="ECO:0000256" key="3">
    <source>
        <dbReference type="ARBA" id="ARBA00022679"/>
    </source>
</evidence>
<evidence type="ECO:0000259" key="15">
    <source>
        <dbReference type="Pfam" id="PF13632"/>
    </source>
</evidence>
<evidence type="ECO:0000313" key="17">
    <source>
        <dbReference type="Proteomes" id="UP000256970"/>
    </source>
</evidence>
<keyword evidence="7 14" id="KW-0472">Membrane</keyword>
<evidence type="ECO:0000313" key="16">
    <source>
        <dbReference type="EMBL" id="SZX69401.1"/>
    </source>
</evidence>
<keyword evidence="17" id="KW-1185">Reference proteome</keyword>
<comment type="subcellular location">
    <subcellularLocation>
        <location evidence="1">Golgi apparatus membrane</location>
        <topology evidence="1">Multi-pass membrane protein</topology>
    </subcellularLocation>
</comment>
<feature type="transmembrane region" description="Helical" evidence="14">
    <location>
        <begin position="6"/>
        <end position="30"/>
    </location>
</feature>